<accession>A0A1Q2HM85</accession>
<dbReference type="Pfam" id="PF02563">
    <property type="entry name" value="Poly_export"/>
    <property type="match status" value="1"/>
</dbReference>
<dbReference type="GO" id="GO:0015288">
    <property type="term" value="F:porin activity"/>
    <property type="evidence" value="ECO:0007669"/>
    <property type="project" value="UniProtKB-KW"/>
</dbReference>
<dbReference type="Proteomes" id="UP000188273">
    <property type="component" value="Chromosome"/>
</dbReference>
<evidence type="ECO:0000256" key="15">
    <source>
        <dbReference type="SAM" id="MobiDB-lite"/>
    </source>
</evidence>
<keyword evidence="7" id="KW-0732">Signal</keyword>
<evidence type="ECO:0000256" key="4">
    <source>
        <dbReference type="ARBA" id="ARBA00022452"/>
    </source>
</evidence>
<keyword evidence="9" id="KW-0406">Ion transport</keyword>
<feature type="domain" description="Polysaccharide export protein N-terminal" evidence="16">
    <location>
        <begin position="73"/>
        <end position="149"/>
    </location>
</feature>
<proteinExistence type="inferred from homology"/>
<keyword evidence="14" id="KW-0449">Lipoprotein</keyword>
<evidence type="ECO:0000256" key="12">
    <source>
        <dbReference type="ARBA" id="ARBA00023139"/>
    </source>
</evidence>
<evidence type="ECO:0000256" key="13">
    <source>
        <dbReference type="ARBA" id="ARBA00023237"/>
    </source>
</evidence>
<comment type="subcellular location">
    <subcellularLocation>
        <location evidence="1">Cell outer membrane</location>
        <topology evidence="1">Multi-pass membrane protein</topology>
    </subcellularLocation>
</comment>
<evidence type="ECO:0000256" key="9">
    <source>
        <dbReference type="ARBA" id="ARBA00023065"/>
    </source>
</evidence>
<evidence type="ECO:0000256" key="1">
    <source>
        <dbReference type="ARBA" id="ARBA00004571"/>
    </source>
</evidence>
<organism evidence="18 19">
    <name type="scientific">Sedimentisphaera cyanobacteriorum</name>
    <dbReference type="NCBI Taxonomy" id="1940790"/>
    <lineage>
        <taxon>Bacteria</taxon>
        <taxon>Pseudomonadati</taxon>
        <taxon>Planctomycetota</taxon>
        <taxon>Phycisphaerae</taxon>
        <taxon>Sedimentisphaerales</taxon>
        <taxon>Sedimentisphaeraceae</taxon>
        <taxon>Sedimentisphaera</taxon>
    </lineage>
</organism>
<keyword evidence="5" id="KW-0762">Sugar transport</keyword>
<reference evidence="19" key="1">
    <citation type="submission" date="2017-02" db="EMBL/GenBank/DDBJ databases">
        <title>Comparative genomics and description of representatives of a novel lineage of planctomycetes thriving in anoxic sediments.</title>
        <authorList>
            <person name="Spring S."/>
            <person name="Bunk B."/>
            <person name="Sproer C."/>
            <person name="Klenk H.-P."/>
        </authorList>
    </citation>
    <scope>NUCLEOTIDE SEQUENCE [LARGE SCALE GENOMIC DNA]</scope>
    <source>
        <strain evidence="19">L21-RPul-D3</strain>
    </source>
</reference>
<feature type="compositionally biased region" description="Basic and acidic residues" evidence="15">
    <location>
        <begin position="293"/>
        <end position="302"/>
    </location>
</feature>
<evidence type="ECO:0000259" key="17">
    <source>
        <dbReference type="Pfam" id="PF22461"/>
    </source>
</evidence>
<dbReference type="PROSITE" id="PS51257">
    <property type="entry name" value="PROKAR_LIPOPROTEIN"/>
    <property type="match status" value="1"/>
</dbReference>
<feature type="compositionally biased region" description="Low complexity" evidence="15">
    <location>
        <begin position="308"/>
        <end position="321"/>
    </location>
</feature>
<evidence type="ECO:0000256" key="6">
    <source>
        <dbReference type="ARBA" id="ARBA00022692"/>
    </source>
</evidence>
<dbReference type="InterPro" id="IPR003715">
    <property type="entry name" value="Poly_export_N"/>
</dbReference>
<evidence type="ECO:0000256" key="8">
    <source>
        <dbReference type="ARBA" id="ARBA00023047"/>
    </source>
</evidence>
<evidence type="ECO:0000313" key="19">
    <source>
        <dbReference type="Proteomes" id="UP000188273"/>
    </source>
</evidence>
<keyword evidence="10" id="KW-0626">Porin</keyword>
<dbReference type="Gene3D" id="3.10.560.10">
    <property type="entry name" value="Outer membrane lipoprotein wza domain like"/>
    <property type="match status" value="1"/>
</dbReference>
<feature type="domain" description="SLBB" evidence="17">
    <location>
        <begin position="386"/>
        <end position="464"/>
    </location>
</feature>
<sequence>MHRKALIFSAAALGILFSGGCRNKFWDPTQIGRFRPVPVQHVILDSLGLAEEEPERFVQTESPKPEDVVTYMDDYALHPGDVVRVNIYELLEERSPYIEDLTVSESGRISIPEVGVVEAEGYTEHELESELKQILSPDILKTPVVKVSLISSDYRSFSVLGTGLLSNVAGGRYLVPRGGDFRLLDALATAGGCNEFNVTNIYITRQLSEDEIAQRAETQYAPPGVEIPGVSYRSRREKKVEEEEIDFKKAEEELLRLIAPAELPVLSFAEGDGNSENIEWVFKNGRWVPVEKDASGEEKETEVVVGDQQQAQEQQQAEQQQTESDESVRDSLPEGYVEDQENPVRYMVRVIEVPWKALRKGDPRYNIVIKPGDVITVPSDRIGECVVMGNVNQPGYVTLSGRPMTLMQAVAAAGGLGQLAEPENVEVRRRIGKDHEEIVMVNLDKIASGQQPDFYIKRDDTINVGTSDVSYWLYVLRNAFTANYGFSFDYSRIYRTGEYDYDYNYNR</sequence>
<keyword evidence="13" id="KW-0998">Cell outer membrane</keyword>
<evidence type="ECO:0000256" key="2">
    <source>
        <dbReference type="ARBA" id="ARBA00009450"/>
    </source>
</evidence>
<evidence type="ECO:0000256" key="3">
    <source>
        <dbReference type="ARBA" id="ARBA00022448"/>
    </source>
</evidence>
<keyword evidence="19" id="KW-1185">Reference proteome</keyword>
<dbReference type="EMBL" id="CP019633">
    <property type="protein sequence ID" value="AQQ08326.1"/>
    <property type="molecule type" value="Genomic_DNA"/>
</dbReference>
<dbReference type="InterPro" id="IPR049712">
    <property type="entry name" value="Poly_export"/>
</dbReference>
<evidence type="ECO:0000256" key="10">
    <source>
        <dbReference type="ARBA" id="ARBA00023114"/>
    </source>
</evidence>
<dbReference type="Gene3D" id="3.30.1950.10">
    <property type="entry name" value="wza like domain"/>
    <property type="match status" value="1"/>
</dbReference>
<dbReference type="GO" id="GO:0015159">
    <property type="term" value="F:polysaccharide transmembrane transporter activity"/>
    <property type="evidence" value="ECO:0007669"/>
    <property type="project" value="InterPro"/>
</dbReference>
<keyword evidence="3" id="KW-0813">Transport</keyword>
<dbReference type="STRING" id="1940790.L21SP3_00102"/>
<dbReference type="PANTHER" id="PTHR33619">
    <property type="entry name" value="POLYSACCHARIDE EXPORT PROTEIN GFCE-RELATED"/>
    <property type="match status" value="1"/>
</dbReference>
<dbReference type="GO" id="GO:0046930">
    <property type="term" value="C:pore complex"/>
    <property type="evidence" value="ECO:0007669"/>
    <property type="project" value="UniProtKB-KW"/>
</dbReference>
<evidence type="ECO:0000256" key="7">
    <source>
        <dbReference type="ARBA" id="ARBA00022729"/>
    </source>
</evidence>
<evidence type="ECO:0000256" key="5">
    <source>
        <dbReference type="ARBA" id="ARBA00022597"/>
    </source>
</evidence>
<name>A0A1Q2HM85_9BACT</name>
<evidence type="ECO:0000256" key="14">
    <source>
        <dbReference type="ARBA" id="ARBA00023288"/>
    </source>
</evidence>
<keyword evidence="8" id="KW-0625">Polysaccharide transport</keyword>
<comment type="similarity">
    <text evidence="2">Belongs to the BexD/CtrA/VexA family.</text>
</comment>
<evidence type="ECO:0000259" key="16">
    <source>
        <dbReference type="Pfam" id="PF02563"/>
    </source>
</evidence>
<gene>
    <name evidence="18" type="ORF">L21SP3_00102</name>
</gene>
<keyword evidence="6" id="KW-0812">Transmembrane</keyword>
<keyword evidence="4" id="KW-1134">Transmembrane beta strand</keyword>
<dbReference type="PANTHER" id="PTHR33619:SF3">
    <property type="entry name" value="POLYSACCHARIDE EXPORT PROTEIN GFCE-RELATED"/>
    <property type="match status" value="1"/>
</dbReference>
<dbReference type="Pfam" id="PF22461">
    <property type="entry name" value="SLBB_2"/>
    <property type="match status" value="1"/>
</dbReference>
<dbReference type="GO" id="GO:0009279">
    <property type="term" value="C:cell outer membrane"/>
    <property type="evidence" value="ECO:0007669"/>
    <property type="project" value="UniProtKB-SubCell"/>
</dbReference>
<dbReference type="KEGG" id="pbu:L21SP3_00102"/>
<feature type="region of interest" description="Disordered" evidence="15">
    <location>
        <begin position="293"/>
        <end position="336"/>
    </location>
</feature>
<dbReference type="AlphaFoldDB" id="A0A1Q2HM85"/>
<protein>
    <submittedName>
        <fullName evidence="18">Polysaccharide export protein Wza</fullName>
    </submittedName>
</protein>
<dbReference type="InterPro" id="IPR054765">
    <property type="entry name" value="SLBB_dom"/>
</dbReference>
<evidence type="ECO:0000256" key="11">
    <source>
        <dbReference type="ARBA" id="ARBA00023136"/>
    </source>
</evidence>
<keyword evidence="11" id="KW-0472">Membrane</keyword>
<dbReference type="GO" id="GO:0006811">
    <property type="term" value="P:monoatomic ion transport"/>
    <property type="evidence" value="ECO:0007669"/>
    <property type="project" value="UniProtKB-KW"/>
</dbReference>
<evidence type="ECO:0000313" key="18">
    <source>
        <dbReference type="EMBL" id="AQQ08326.1"/>
    </source>
</evidence>
<keyword evidence="12" id="KW-0564">Palmitate</keyword>